<organism evidence="4 5">
    <name type="scientific">Psychromarinibacter halotolerans</name>
    <dbReference type="NCBI Taxonomy" id="1775175"/>
    <lineage>
        <taxon>Bacteria</taxon>
        <taxon>Pseudomonadati</taxon>
        <taxon>Pseudomonadota</taxon>
        <taxon>Alphaproteobacteria</taxon>
        <taxon>Rhodobacterales</taxon>
        <taxon>Paracoccaceae</taxon>
        <taxon>Psychromarinibacter</taxon>
    </lineage>
</organism>
<name>A0ABV7GYL7_9RHOB</name>
<feature type="transmembrane region" description="Helical" evidence="3">
    <location>
        <begin position="97"/>
        <end position="120"/>
    </location>
</feature>
<dbReference type="Proteomes" id="UP001595632">
    <property type="component" value="Unassembled WGS sequence"/>
</dbReference>
<keyword evidence="3" id="KW-0472">Membrane</keyword>
<evidence type="ECO:0000256" key="3">
    <source>
        <dbReference type="SAM" id="Phobius"/>
    </source>
</evidence>
<keyword evidence="3" id="KW-0812">Transmembrane</keyword>
<reference evidence="5" key="1">
    <citation type="journal article" date="2019" name="Int. J. Syst. Evol. Microbiol.">
        <title>The Global Catalogue of Microorganisms (GCM) 10K type strain sequencing project: providing services to taxonomists for standard genome sequencing and annotation.</title>
        <authorList>
            <consortium name="The Broad Institute Genomics Platform"/>
            <consortium name="The Broad Institute Genome Sequencing Center for Infectious Disease"/>
            <person name="Wu L."/>
            <person name="Ma J."/>
        </authorList>
    </citation>
    <scope>NUCLEOTIDE SEQUENCE [LARGE SCALE GENOMIC DNA]</scope>
    <source>
        <strain evidence="5">KCTC 52366</strain>
    </source>
</reference>
<accession>A0ABV7GYL7</accession>
<evidence type="ECO:0000256" key="2">
    <source>
        <dbReference type="SAM" id="MobiDB-lite"/>
    </source>
</evidence>
<protein>
    <recommendedName>
        <fullName evidence="6">Tail length tape measure protein</fullName>
    </recommendedName>
</protein>
<gene>
    <name evidence="4" type="ORF">ACFOGP_21445</name>
</gene>
<dbReference type="EMBL" id="JBHRTB010000010">
    <property type="protein sequence ID" value="MFC3145299.1"/>
    <property type="molecule type" value="Genomic_DNA"/>
</dbReference>
<evidence type="ECO:0000313" key="4">
    <source>
        <dbReference type="EMBL" id="MFC3145299.1"/>
    </source>
</evidence>
<evidence type="ECO:0000313" key="5">
    <source>
        <dbReference type="Proteomes" id="UP001595632"/>
    </source>
</evidence>
<keyword evidence="1" id="KW-0175">Coiled coil</keyword>
<comment type="caution">
    <text evidence="4">The sequence shown here is derived from an EMBL/GenBank/DDBJ whole genome shotgun (WGS) entry which is preliminary data.</text>
</comment>
<keyword evidence="3" id="KW-1133">Transmembrane helix</keyword>
<feature type="region of interest" description="Disordered" evidence="2">
    <location>
        <begin position="680"/>
        <end position="699"/>
    </location>
</feature>
<proteinExistence type="predicted"/>
<dbReference type="RefSeq" id="WP_275635147.1">
    <property type="nucleotide sequence ID" value="NZ_JARGYD010000020.1"/>
</dbReference>
<sequence length="699" mass="73607">MATDDDLQIKVGLTEKQYLQALARMEASTLRSANKAEKGFARANRNIGRSFEQADRGARKFAGGGMRQASMQLSQIAQQGSATGDWVRALSIQLPDLALGLGTAGILVGALAGALIPMGVEMLSGADNAKELEKSLEGLEKAVSRLEAADKQLGTGVTDMRDRYGVLAEDARRLFEVERDIAALRAREAINQVNAGIADSLGLPGALGIDPSHIARMVETLSNLERRRAELTERLFSGGQGNEAVPISELEQLNSELDEVESKLADLKGVELGLDGLQEMFGITAEEAQRLAELLAEVGSAEGWADQARAAVRMADYIAVASSGLAEASDEGRDLHDQMLDAAQAALGLSRMDIVSGIAVSADEAARLADNLGIALKRATGILALADPSQAILDEISRQNRQDANPVTHGRGSDPRLFMDGGIYSGYDSQVDDFVDEYSSKGRGGKGGGGRTEEEKELNRLLSERDKILRDLETASEAYEREVADLDALMKMGELTSEQYNAALANLNEEFVRAEFSEIVNGIESVADALADAIVNGEDLGDALGNVFRQIASDLISSGLKSLFMSTFNLGGSLGGGGGLFGGIFGSLFGGGRAGGGSVLPGRLYRVNENTPNSELFMPSQPGRVLTPSQARAMGAGAGGGGPVKVELVVQAEEGAMFVPRVQAISADTSVAVTGAASQAQRNALGSQMQRQQDRGTTT</sequence>
<keyword evidence="5" id="KW-1185">Reference proteome</keyword>
<evidence type="ECO:0000256" key="1">
    <source>
        <dbReference type="SAM" id="Coils"/>
    </source>
</evidence>
<feature type="region of interest" description="Disordered" evidence="2">
    <location>
        <begin position="438"/>
        <end position="457"/>
    </location>
</feature>
<feature type="coiled-coil region" evidence="1">
    <location>
        <begin position="214"/>
        <end position="270"/>
    </location>
</feature>
<evidence type="ECO:0008006" key="6">
    <source>
        <dbReference type="Google" id="ProtNLM"/>
    </source>
</evidence>